<feature type="transmembrane region" description="Helical" evidence="1">
    <location>
        <begin position="20"/>
        <end position="38"/>
    </location>
</feature>
<keyword evidence="1" id="KW-0812">Transmembrane</keyword>
<keyword evidence="1" id="KW-1133">Transmembrane helix</keyword>
<reference evidence="2 3" key="1">
    <citation type="submission" date="2020-02" db="EMBL/GenBank/DDBJ databases">
        <title>Draft genome sequence of Haematococcus lacustris strain NIES-144.</title>
        <authorList>
            <person name="Morimoto D."/>
            <person name="Nakagawa S."/>
            <person name="Yoshida T."/>
            <person name="Sawayama S."/>
        </authorList>
    </citation>
    <scope>NUCLEOTIDE SEQUENCE [LARGE SCALE GENOMIC DNA]</scope>
    <source>
        <strain evidence="2 3">NIES-144</strain>
    </source>
</reference>
<name>A0A699YZ43_HAELA</name>
<protein>
    <submittedName>
        <fullName evidence="2">Uncharacterized protein</fullName>
    </submittedName>
</protein>
<gene>
    <name evidence="2" type="ORF">HaLaN_10963</name>
</gene>
<comment type="caution">
    <text evidence="2">The sequence shown here is derived from an EMBL/GenBank/DDBJ whole genome shotgun (WGS) entry which is preliminary data.</text>
</comment>
<keyword evidence="1" id="KW-0472">Membrane</keyword>
<keyword evidence="3" id="KW-1185">Reference proteome</keyword>
<evidence type="ECO:0000256" key="1">
    <source>
        <dbReference type="SAM" id="Phobius"/>
    </source>
</evidence>
<proteinExistence type="predicted"/>
<evidence type="ECO:0000313" key="2">
    <source>
        <dbReference type="EMBL" id="GFH14840.1"/>
    </source>
</evidence>
<organism evidence="2 3">
    <name type="scientific">Haematococcus lacustris</name>
    <name type="common">Green alga</name>
    <name type="synonym">Haematococcus pluvialis</name>
    <dbReference type="NCBI Taxonomy" id="44745"/>
    <lineage>
        <taxon>Eukaryota</taxon>
        <taxon>Viridiplantae</taxon>
        <taxon>Chlorophyta</taxon>
        <taxon>core chlorophytes</taxon>
        <taxon>Chlorophyceae</taxon>
        <taxon>CS clade</taxon>
        <taxon>Chlamydomonadales</taxon>
        <taxon>Haematococcaceae</taxon>
        <taxon>Haematococcus</taxon>
    </lineage>
</organism>
<dbReference type="EMBL" id="BLLF01000772">
    <property type="protein sequence ID" value="GFH14840.1"/>
    <property type="molecule type" value="Genomic_DNA"/>
</dbReference>
<accession>A0A699YZ43</accession>
<dbReference type="AlphaFoldDB" id="A0A699YZ43"/>
<sequence>MQPTGAPQRGAHSRLGTRTFRFLWQALLVLVGALTLLLNHHAMRIETGGGFFTATGVSFMDGCGGCDSSGLGCAGSLGCWRCQCRWMAYTVEGEALMRERCGVFAWHEKTVCSATNVCATSAIGRHP</sequence>
<evidence type="ECO:0000313" key="3">
    <source>
        <dbReference type="Proteomes" id="UP000485058"/>
    </source>
</evidence>
<dbReference type="Proteomes" id="UP000485058">
    <property type="component" value="Unassembled WGS sequence"/>
</dbReference>